<feature type="chain" id="PRO_5003116734" description="Lipocalin-like domain-containing protein" evidence="1">
    <location>
        <begin position="20"/>
        <end position="170"/>
    </location>
</feature>
<evidence type="ECO:0000313" key="2">
    <source>
        <dbReference type="EMBL" id="ADJ27591.1"/>
    </source>
</evidence>
<dbReference type="STRING" id="105559.Nwat_0635"/>
<dbReference type="EMBL" id="CP002086">
    <property type="protein sequence ID" value="ADJ27591.1"/>
    <property type="molecule type" value="Genomic_DNA"/>
</dbReference>
<dbReference type="HOGENOM" id="CLU_1576844_0_0_6"/>
<proteinExistence type="predicted"/>
<keyword evidence="3" id="KW-1185">Reference proteome</keyword>
<evidence type="ECO:0008006" key="4">
    <source>
        <dbReference type="Google" id="ProtNLM"/>
    </source>
</evidence>
<accession>D8KB57</accession>
<evidence type="ECO:0000313" key="3">
    <source>
        <dbReference type="Proteomes" id="UP000000393"/>
    </source>
</evidence>
<feature type="signal peptide" evidence="1">
    <location>
        <begin position="1"/>
        <end position="19"/>
    </location>
</feature>
<dbReference type="AlphaFoldDB" id="D8KB57"/>
<gene>
    <name evidence="2" type="ordered locus">Nwat_0635</name>
</gene>
<dbReference type="Proteomes" id="UP000000393">
    <property type="component" value="Chromosome"/>
</dbReference>
<organism evidence="2 3">
    <name type="scientific">Nitrosococcus watsoni (strain C-113)</name>
    <dbReference type="NCBI Taxonomy" id="105559"/>
    <lineage>
        <taxon>Bacteria</taxon>
        <taxon>Pseudomonadati</taxon>
        <taxon>Pseudomonadota</taxon>
        <taxon>Gammaproteobacteria</taxon>
        <taxon>Chromatiales</taxon>
        <taxon>Chromatiaceae</taxon>
        <taxon>Nitrosococcus</taxon>
    </lineage>
</organism>
<reference evidence="2 3" key="1">
    <citation type="submission" date="2010-06" db="EMBL/GenBank/DDBJ databases">
        <title>Complete sequence of chromosome of Nitrosococcus watsoni C-113.</title>
        <authorList>
            <consortium name="US DOE Joint Genome Institute"/>
            <person name="Lucas S."/>
            <person name="Copeland A."/>
            <person name="Lapidus A."/>
            <person name="Cheng J.-F."/>
            <person name="Bruce D."/>
            <person name="Goodwin L."/>
            <person name="Pitluck S."/>
            <person name="Malfatti S.A."/>
            <person name="Chain P.S.G."/>
            <person name="Land M."/>
            <person name="Hauser L."/>
            <person name="Kyrpides N."/>
            <person name="Ivanova N."/>
            <person name="Cambell M.A."/>
            <person name="Heidelberg J.F."/>
            <person name="Klotz M.G."/>
            <person name="Woyke T."/>
        </authorList>
    </citation>
    <scope>NUCLEOTIDE SEQUENCE [LARGE SCALE GENOMIC DNA]</scope>
    <source>
        <strain evidence="2 3">C-113</strain>
    </source>
</reference>
<sequence length="170" mass="18845">MKRFLLMLCAAILALGLAACQSGGPSVEDFGLAGTWMTKFEPEQENGGTLETKGEINFSGNTYKYSWFKKLIAEDGSIVYDWSETARETGSVSVSSDYMEWTANSYGTAEYNKGTKSWSPVNMKSTTNDYAIYYTLEGDKLTIKEDYNLDGDFDDVIGGLPETAVYTKEK</sequence>
<evidence type="ECO:0000256" key="1">
    <source>
        <dbReference type="SAM" id="SignalP"/>
    </source>
</evidence>
<dbReference type="OrthoDB" id="5765513at2"/>
<dbReference type="KEGG" id="nwa:Nwat_0635"/>
<protein>
    <recommendedName>
        <fullName evidence="4">Lipocalin-like domain-containing protein</fullName>
    </recommendedName>
</protein>
<dbReference type="RefSeq" id="WP_013219696.1">
    <property type="nucleotide sequence ID" value="NC_014315.1"/>
</dbReference>
<dbReference type="PROSITE" id="PS51257">
    <property type="entry name" value="PROKAR_LIPOPROTEIN"/>
    <property type="match status" value="1"/>
</dbReference>
<keyword evidence="1" id="KW-0732">Signal</keyword>
<name>D8KB57_NITWC</name>